<sequence length="199" mass="22802">MLIKYFAFLWVCGNVFCQLSPENVTEVLLKYEGYIKSAQDLDKGDKQLLKTWASLEQVQLVNLTSHYRLEMSRHKENSFGRVSTNPSWHECLTLHEKEIKKLERKYYSCEADCLTVASGANHAEKQAVHQIGKEIRKWRKSYRYLANQCHDDNPRSDDAAGLCLVEYGGRSAACYIAPIEGTQGEEKAARDWCKAQNGF</sequence>
<organism evidence="2 3">
    <name type="scientific">Leptosia nina</name>
    <dbReference type="NCBI Taxonomy" id="320188"/>
    <lineage>
        <taxon>Eukaryota</taxon>
        <taxon>Metazoa</taxon>
        <taxon>Ecdysozoa</taxon>
        <taxon>Arthropoda</taxon>
        <taxon>Hexapoda</taxon>
        <taxon>Insecta</taxon>
        <taxon>Pterygota</taxon>
        <taxon>Neoptera</taxon>
        <taxon>Endopterygota</taxon>
        <taxon>Lepidoptera</taxon>
        <taxon>Glossata</taxon>
        <taxon>Ditrysia</taxon>
        <taxon>Papilionoidea</taxon>
        <taxon>Pieridae</taxon>
        <taxon>Pierinae</taxon>
        <taxon>Leptosia</taxon>
    </lineage>
</organism>
<accession>A0AAV1J5R1</accession>
<comment type="caution">
    <text evidence="2">The sequence shown here is derived from an EMBL/GenBank/DDBJ whole genome shotgun (WGS) entry which is preliminary data.</text>
</comment>
<feature type="signal peptide" evidence="1">
    <location>
        <begin position="1"/>
        <end position="17"/>
    </location>
</feature>
<evidence type="ECO:0000313" key="3">
    <source>
        <dbReference type="Proteomes" id="UP001497472"/>
    </source>
</evidence>
<keyword evidence="1" id="KW-0732">Signal</keyword>
<proteinExistence type="predicted"/>
<dbReference type="EMBL" id="CAVLEF010000005">
    <property type="protein sequence ID" value="CAK1543769.1"/>
    <property type="molecule type" value="Genomic_DNA"/>
</dbReference>
<gene>
    <name evidence="2" type="ORF">LNINA_LOCUS3564</name>
</gene>
<protein>
    <submittedName>
        <fullName evidence="2">Uncharacterized protein</fullName>
    </submittedName>
</protein>
<feature type="chain" id="PRO_5043471822" evidence="1">
    <location>
        <begin position="18"/>
        <end position="199"/>
    </location>
</feature>
<dbReference type="Proteomes" id="UP001497472">
    <property type="component" value="Unassembled WGS sequence"/>
</dbReference>
<keyword evidence="3" id="KW-1185">Reference proteome</keyword>
<dbReference type="AlphaFoldDB" id="A0AAV1J5R1"/>
<evidence type="ECO:0000313" key="2">
    <source>
        <dbReference type="EMBL" id="CAK1543769.1"/>
    </source>
</evidence>
<reference evidence="2 3" key="1">
    <citation type="submission" date="2023-11" db="EMBL/GenBank/DDBJ databases">
        <authorList>
            <person name="Okamura Y."/>
        </authorList>
    </citation>
    <scope>NUCLEOTIDE SEQUENCE [LARGE SCALE GENOMIC DNA]</scope>
</reference>
<evidence type="ECO:0000256" key="1">
    <source>
        <dbReference type="SAM" id="SignalP"/>
    </source>
</evidence>
<name>A0AAV1J5R1_9NEOP</name>